<dbReference type="GO" id="GO:0016301">
    <property type="term" value="F:kinase activity"/>
    <property type="evidence" value="ECO:0007669"/>
    <property type="project" value="UniProtKB-KW"/>
</dbReference>
<dbReference type="Gene3D" id="3.40.50.300">
    <property type="entry name" value="P-loop containing nucleotide triphosphate hydrolases"/>
    <property type="match status" value="1"/>
</dbReference>
<keyword evidence="2" id="KW-0808">Transferase</keyword>
<dbReference type="EMBL" id="MPUK01000003">
    <property type="protein sequence ID" value="ONH68270.1"/>
    <property type="molecule type" value="Genomic_DNA"/>
</dbReference>
<organism evidence="2 3">
    <name type="scientific">Cyberlindnera fabianii</name>
    <name type="common">Yeast</name>
    <name type="synonym">Hansenula fabianii</name>
    <dbReference type="NCBI Taxonomy" id="36022"/>
    <lineage>
        <taxon>Eukaryota</taxon>
        <taxon>Fungi</taxon>
        <taxon>Dikarya</taxon>
        <taxon>Ascomycota</taxon>
        <taxon>Saccharomycotina</taxon>
        <taxon>Saccharomycetes</taxon>
        <taxon>Phaffomycetales</taxon>
        <taxon>Phaffomycetaceae</taxon>
        <taxon>Cyberlindnera</taxon>
    </lineage>
</organism>
<protein>
    <submittedName>
        <fullName evidence="2">Nicotinamide riboside kinase</fullName>
    </submittedName>
</protein>
<comment type="caution">
    <text evidence="2">The sequence shown here is derived from an EMBL/GenBank/DDBJ whole genome shotgun (WGS) entry which is preliminary data.</text>
</comment>
<dbReference type="Proteomes" id="UP000189513">
    <property type="component" value="Unassembled WGS sequence"/>
</dbReference>
<proteinExistence type="predicted"/>
<evidence type="ECO:0000313" key="2">
    <source>
        <dbReference type="EMBL" id="ONH68270.1"/>
    </source>
</evidence>
<dbReference type="VEuPathDB" id="FungiDB:BON22_1958"/>
<dbReference type="CDD" id="cd02024">
    <property type="entry name" value="NRK1"/>
    <property type="match status" value="1"/>
</dbReference>
<dbReference type="Pfam" id="PF00485">
    <property type="entry name" value="PRK"/>
    <property type="match status" value="1"/>
</dbReference>
<feature type="domain" description="Phosphoribulokinase/uridine kinase" evidence="1">
    <location>
        <begin position="8"/>
        <end position="154"/>
    </location>
</feature>
<sequence>MTLRPVLVAIGGASSSGKSTVAKLIHSIAEGSYLFQQDDFFKDDNDIPIDEATGLQSWDCPEALNFDAFVQEVKHLKETGLADETLKNIRYVSDTKDQDLNSVAPEVLKQVKEMILPHLTGRKLIIVDGFMMFHDLSIIELFDIRIFIKASHDTLKQRRESRFGYQTQQTFWVDPPGYFDKIVYPAYAESHKILFNDDDVEKSVRQDIKDKYDIAVITNNNGTPIADTVLSVSKELESRLSKLD</sequence>
<dbReference type="SUPFAM" id="SSF52540">
    <property type="entry name" value="P-loop containing nucleoside triphosphate hydrolases"/>
    <property type="match status" value="1"/>
</dbReference>
<dbReference type="InterPro" id="IPR006083">
    <property type="entry name" value="PRK/URK"/>
</dbReference>
<keyword evidence="3" id="KW-1185">Reference proteome</keyword>
<dbReference type="InterPro" id="IPR027417">
    <property type="entry name" value="P-loop_NTPase"/>
</dbReference>
<dbReference type="PANTHER" id="PTHR10285">
    <property type="entry name" value="URIDINE KINASE"/>
    <property type="match status" value="1"/>
</dbReference>
<dbReference type="OMA" id="MDMEAMT"/>
<gene>
    <name evidence="2" type="ORF">BON22_1958</name>
</gene>
<dbReference type="STRING" id="36022.A0A1V2L943"/>
<evidence type="ECO:0000259" key="1">
    <source>
        <dbReference type="Pfam" id="PF00485"/>
    </source>
</evidence>
<keyword evidence="2" id="KW-0418">Kinase</keyword>
<reference evidence="3" key="1">
    <citation type="journal article" date="2017" name="Genome Announc.">
        <title>Genome sequences of Cyberlindnera fabianii 65, Pichia kudriavzevii 129, and Saccharomyces cerevisiae 131 isolated from fermented masau fruits in Zimbabwe.</title>
        <authorList>
            <person name="van Rijswijck I.M.H."/>
            <person name="Derks M.F.L."/>
            <person name="Abee T."/>
            <person name="de Ridder D."/>
            <person name="Smid E.J."/>
        </authorList>
    </citation>
    <scope>NUCLEOTIDE SEQUENCE [LARGE SCALE GENOMIC DNA]</scope>
    <source>
        <strain evidence="3">65</strain>
    </source>
</reference>
<evidence type="ECO:0000313" key="3">
    <source>
        <dbReference type="Proteomes" id="UP000189513"/>
    </source>
</evidence>
<accession>A0A1V2L943</accession>
<dbReference type="AlphaFoldDB" id="A0A1V2L943"/>
<dbReference type="PRINTS" id="PR00988">
    <property type="entry name" value="URIDINKINASE"/>
</dbReference>
<dbReference type="GO" id="GO:0005524">
    <property type="term" value="F:ATP binding"/>
    <property type="evidence" value="ECO:0007669"/>
    <property type="project" value="InterPro"/>
</dbReference>
<name>A0A1V2L943_CYBFA</name>